<dbReference type="Gene3D" id="3.40.50.10330">
    <property type="entry name" value="Probable inorganic polyphosphate/atp-NAD kinase, domain 1"/>
    <property type="match status" value="1"/>
</dbReference>
<dbReference type="PANTHER" id="PTHR12358">
    <property type="entry name" value="SPHINGOSINE KINASE"/>
    <property type="match status" value="1"/>
</dbReference>
<dbReference type="Pfam" id="PF19280">
    <property type="entry name" value="CERK_C"/>
    <property type="match status" value="1"/>
</dbReference>
<name>A0AAW1PUY8_9CHLO</name>
<gene>
    <name evidence="2" type="ORF">WJX73_007417</name>
</gene>
<dbReference type="Gene3D" id="2.60.200.40">
    <property type="match status" value="1"/>
</dbReference>
<dbReference type="GO" id="GO:0001729">
    <property type="term" value="F:ceramide kinase activity"/>
    <property type="evidence" value="ECO:0007669"/>
    <property type="project" value="TreeGrafter"/>
</dbReference>
<protein>
    <recommendedName>
        <fullName evidence="1">DAGKc domain-containing protein</fullName>
    </recommendedName>
</protein>
<dbReference type="GO" id="GO:0016020">
    <property type="term" value="C:membrane"/>
    <property type="evidence" value="ECO:0007669"/>
    <property type="project" value="GOC"/>
</dbReference>
<evidence type="ECO:0000313" key="3">
    <source>
        <dbReference type="Proteomes" id="UP001465755"/>
    </source>
</evidence>
<dbReference type="EMBL" id="JALJOQ010000008">
    <property type="protein sequence ID" value="KAK9812251.1"/>
    <property type="molecule type" value="Genomic_DNA"/>
</dbReference>
<dbReference type="InterPro" id="IPR045363">
    <property type="entry name" value="CERK_C"/>
</dbReference>
<evidence type="ECO:0000313" key="2">
    <source>
        <dbReference type="EMBL" id="KAK9812251.1"/>
    </source>
</evidence>
<dbReference type="InterPro" id="IPR016064">
    <property type="entry name" value="NAD/diacylglycerol_kinase_sf"/>
</dbReference>
<dbReference type="Pfam" id="PF00781">
    <property type="entry name" value="DAGK_cat"/>
    <property type="match status" value="1"/>
</dbReference>
<dbReference type="PROSITE" id="PS50146">
    <property type="entry name" value="DAGK"/>
    <property type="match status" value="1"/>
</dbReference>
<dbReference type="AlphaFoldDB" id="A0AAW1PUY8"/>
<dbReference type="InterPro" id="IPR001206">
    <property type="entry name" value="Diacylglycerol_kinase_cat_dom"/>
</dbReference>
<dbReference type="SUPFAM" id="SSF111331">
    <property type="entry name" value="NAD kinase/diacylglycerol kinase-like"/>
    <property type="match status" value="1"/>
</dbReference>
<dbReference type="PANTHER" id="PTHR12358:SF111">
    <property type="entry name" value="CERAMIDE KINASE, ISOFORM A"/>
    <property type="match status" value="1"/>
</dbReference>
<comment type="caution">
    <text evidence="2">The sequence shown here is derived from an EMBL/GenBank/DDBJ whole genome shotgun (WGS) entry which is preliminary data.</text>
</comment>
<sequence length="483" mass="53408">MSYSSIDGSPGSQTRLILRTELLQGAQSPGRMPSEAFEANFHVRKIQVKARLTAEGLSFEPSTRLGKACPWSRGCLSVAYEDVLGSEVSEVFSCLAVGCCQQVHVLVVHAIRRHRKLKHLWRRQRIRLSSQDGDLAKQIWAMQTEPLFRCAGISVTVIETEREAHAREVVELMEPTDIERLDGIVAVGGDGVFQEILNGLLHLRQSQNPAVRDAARSMRLGHVPAGSTDAVAYSIHGTRDALTAALHIALGDRLALDIMRVDTLDSSHRYATCVASYGYMGDLMHTSERLRWMGPGRYNIAGALTLAMGRSYNAKVSFLPATTGCLSQQKVCYADCEVCNEAAVPSSPNAYMRPSMRAQSHQGWQVREGRYKSIMAVLMPCRSDRSTLGLAPYSHLADGRLQLILVRQCSRLQYLRFLASIPVSGVQDGRFSFVEVVEATAVQVHPVGQESWWNVDGELLQNNHMTAEVHRGLISVFARGIEH</sequence>
<keyword evidence="3" id="KW-1185">Reference proteome</keyword>
<dbReference type="InterPro" id="IPR050187">
    <property type="entry name" value="Lipid_Phosphate_FormReg"/>
</dbReference>
<accession>A0AAW1PUY8</accession>
<feature type="domain" description="DAGKc" evidence="1">
    <location>
        <begin position="145"/>
        <end position="266"/>
    </location>
</feature>
<reference evidence="2 3" key="1">
    <citation type="journal article" date="2024" name="Nat. Commun.">
        <title>Phylogenomics reveals the evolutionary origins of lichenization in chlorophyte algae.</title>
        <authorList>
            <person name="Puginier C."/>
            <person name="Libourel C."/>
            <person name="Otte J."/>
            <person name="Skaloud P."/>
            <person name="Haon M."/>
            <person name="Grisel S."/>
            <person name="Petersen M."/>
            <person name="Berrin J.G."/>
            <person name="Delaux P.M."/>
            <person name="Dal Grande F."/>
            <person name="Keller J."/>
        </authorList>
    </citation>
    <scope>NUCLEOTIDE SEQUENCE [LARGE SCALE GENOMIC DNA]</scope>
    <source>
        <strain evidence="2 3">SAG 2036</strain>
    </source>
</reference>
<evidence type="ECO:0000259" key="1">
    <source>
        <dbReference type="PROSITE" id="PS50146"/>
    </source>
</evidence>
<dbReference type="InterPro" id="IPR017438">
    <property type="entry name" value="ATP-NAD_kinase_N"/>
</dbReference>
<proteinExistence type="predicted"/>
<organism evidence="2 3">
    <name type="scientific">Symbiochloris irregularis</name>
    <dbReference type="NCBI Taxonomy" id="706552"/>
    <lineage>
        <taxon>Eukaryota</taxon>
        <taxon>Viridiplantae</taxon>
        <taxon>Chlorophyta</taxon>
        <taxon>core chlorophytes</taxon>
        <taxon>Trebouxiophyceae</taxon>
        <taxon>Trebouxiales</taxon>
        <taxon>Trebouxiaceae</taxon>
        <taxon>Symbiochloris</taxon>
    </lineage>
</organism>
<dbReference type="GO" id="GO:0006672">
    <property type="term" value="P:ceramide metabolic process"/>
    <property type="evidence" value="ECO:0007669"/>
    <property type="project" value="TreeGrafter"/>
</dbReference>
<dbReference type="Proteomes" id="UP001465755">
    <property type="component" value="Unassembled WGS sequence"/>
</dbReference>